<keyword evidence="2" id="KW-1185">Reference proteome</keyword>
<accession>A0AAV3P277</accession>
<name>A0AAV3P277_LITER</name>
<dbReference type="EMBL" id="BAABME010000633">
    <property type="protein sequence ID" value="GAA0144335.1"/>
    <property type="molecule type" value="Genomic_DNA"/>
</dbReference>
<dbReference type="AlphaFoldDB" id="A0AAV3P277"/>
<evidence type="ECO:0000313" key="1">
    <source>
        <dbReference type="EMBL" id="GAA0144335.1"/>
    </source>
</evidence>
<sequence>MRVFHHRTLQPTNLDLSDIGRVMGIEALTDLEILGDVEGAHAGTSISKFSFDHHTIVVDHSWVQNLQIGEVAEDKDNTYSEDLNHVKTEVVILSNGQEGDVMEIDKISESGMITQSNEILTDVILVIKKKQNMMDLGEKTNGKRILT</sequence>
<reference evidence="1 2" key="1">
    <citation type="submission" date="2024-01" db="EMBL/GenBank/DDBJ databases">
        <title>The complete chloroplast genome sequence of Lithospermum erythrorhizon: insights into the phylogenetic relationship among Boraginaceae species and the maternal lineages of purple gromwells.</title>
        <authorList>
            <person name="Okada T."/>
            <person name="Watanabe K."/>
        </authorList>
    </citation>
    <scope>NUCLEOTIDE SEQUENCE [LARGE SCALE GENOMIC DNA]</scope>
</reference>
<protein>
    <submittedName>
        <fullName evidence="1">Uncharacterized protein</fullName>
    </submittedName>
</protein>
<comment type="caution">
    <text evidence="1">The sequence shown here is derived from an EMBL/GenBank/DDBJ whole genome shotgun (WGS) entry which is preliminary data.</text>
</comment>
<proteinExistence type="predicted"/>
<organism evidence="1 2">
    <name type="scientific">Lithospermum erythrorhizon</name>
    <name type="common">Purple gromwell</name>
    <name type="synonym">Lithospermum officinale var. erythrorhizon</name>
    <dbReference type="NCBI Taxonomy" id="34254"/>
    <lineage>
        <taxon>Eukaryota</taxon>
        <taxon>Viridiplantae</taxon>
        <taxon>Streptophyta</taxon>
        <taxon>Embryophyta</taxon>
        <taxon>Tracheophyta</taxon>
        <taxon>Spermatophyta</taxon>
        <taxon>Magnoliopsida</taxon>
        <taxon>eudicotyledons</taxon>
        <taxon>Gunneridae</taxon>
        <taxon>Pentapetalae</taxon>
        <taxon>asterids</taxon>
        <taxon>lamiids</taxon>
        <taxon>Boraginales</taxon>
        <taxon>Boraginaceae</taxon>
        <taxon>Boraginoideae</taxon>
        <taxon>Lithospermeae</taxon>
        <taxon>Lithospermum</taxon>
    </lineage>
</organism>
<gene>
    <name evidence="1" type="ORF">LIER_04814</name>
</gene>
<dbReference type="Proteomes" id="UP001454036">
    <property type="component" value="Unassembled WGS sequence"/>
</dbReference>
<evidence type="ECO:0000313" key="2">
    <source>
        <dbReference type="Proteomes" id="UP001454036"/>
    </source>
</evidence>